<evidence type="ECO:0000313" key="2">
    <source>
        <dbReference type="EMBL" id="KAG9396505.1"/>
    </source>
</evidence>
<evidence type="ECO:0000256" key="1">
    <source>
        <dbReference type="SAM" id="MobiDB-lite"/>
    </source>
</evidence>
<dbReference type="AlphaFoldDB" id="A0A8J6EB80"/>
<proteinExistence type="predicted"/>
<feature type="region of interest" description="Disordered" evidence="1">
    <location>
        <begin position="250"/>
        <end position="416"/>
    </location>
</feature>
<comment type="caution">
    <text evidence="2">The sequence shown here is derived from an EMBL/GenBank/DDBJ whole genome shotgun (WGS) entry which is preliminary data.</text>
</comment>
<keyword evidence="3" id="KW-1185">Reference proteome</keyword>
<feature type="region of interest" description="Disordered" evidence="1">
    <location>
        <begin position="443"/>
        <end position="486"/>
    </location>
</feature>
<feature type="compositionally biased region" description="Basic residues" evidence="1">
    <location>
        <begin position="470"/>
        <end position="482"/>
    </location>
</feature>
<sequence length="558" mass="63719">MRGDDYAPRQDTFDIFGHYPYGRDVSDAEANRILVVPDNEHRYGIGFGFDEVVTGMKGVMLAPLAIMDEDNTLNRSPVWTIMEAATDNQLRMVRNKMGRGVARDEDIITMSQFYSWWLSKEASAHQGVWGCEDLAASLRSYEKHIVNLRVPKNSDRLFIGATFIPRDWGLIRVREAGKVLTRMRKGKDKDLKSAAVPEERKAIVGRLPPRDYSPLIQGLYEKPYKVRYVNTRLNEAAAMIETRMRGRHIVAPRDRDDRADRHQDDREQELQRSRAFERGDTRGYDRRDNDHDDRRGDRDYDHHDERTGRYRDDRDRETEKETILEDPNKRRDRNVDEDHSETELLDRDAFGKDSWSTTGSGRGSNRDSTTSKGFKRKNGGRSNENGLEDPADGKRSREDEDQDQTSGSRHASDWESDRLRLQKQLAEAQQTISKLKTAQIAAQKQGPATSSEASTVAPGPGGEKTITMVPKRKKKAKAKKQRMATQPNPMMDAMAQFMNMMASMQSQMGQQEQGTGDSDSDSCGSMGVELLLRRRLDTRVSRRNSLTIKYNVNLCNFG</sequence>
<dbReference type="Proteomes" id="UP000717585">
    <property type="component" value="Unassembled WGS sequence"/>
</dbReference>
<evidence type="ECO:0000313" key="3">
    <source>
        <dbReference type="Proteomes" id="UP000717585"/>
    </source>
</evidence>
<reference evidence="2" key="1">
    <citation type="submission" date="2021-05" db="EMBL/GenBank/DDBJ databases">
        <title>A free-living protist that lacks canonical eukaryotic 1 DNA replication and segregation systems.</title>
        <authorList>
            <person name="Salas-Leiva D.E."/>
            <person name="Tromer E.C."/>
            <person name="Curtis B.A."/>
            <person name="Jerlstrom-Hultqvist J."/>
            <person name="Kolisko M."/>
            <person name="Yi Z."/>
            <person name="Salas-Leiva J.S."/>
            <person name="Gallot-Lavallee L."/>
            <person name="Kops G.J.P.L."/>
            <person name="Archibald J.M."/>
            <person name="Simpson A.G.B."/>
            <person name="Roger A.J."/>
        </authorList>
    </citation>
    <scope>NUCLEOTIDE SEQUENCE</scope>
    <source>
        <strain evidence="2">BICM</strain>
    </source>
</reference>
<organism evidence="2 3">
    <name type="scientific">Carpediemonas membranifera</name>
    <dbReference type="NCBI Taxonomy" id="201153"/>
    <lineage>
        <taxon>Eukaryota</taxon>
        <taxon>Metamonada</taxon>
        <taxon>Carpediemonas-like organisms</taxon>
        <taxon>Carpediemonas</taxon>
    </lineage>
</organism>
<dbReference type="EMBL" id="JAHDYR010000005">
    <property type="protein sequence ID" value="KAG9396505.1"/>
    <property type="molecule type" value="Genomic_DNA"/>
</dbReference>
<feature type="compositionally biased region" description="Polar residues" evidence="1">
    <location>
        <begin position="443"/>
        <end position="454"/>
    </location>
</feature>
<accession>A0A8J6EB80</accession>
<protein>
    <submittedName>
        <fullName evidence="2">Uncharacterized protein</fullName>
    </submittedName>
</protein>
<name>A0A8J6EB80_9EUKA</name>
<feature type="compositionally biased region" description="Basic and acidic residues" evidence="1">
    <location>
        <begin position="251"/>
        <end position="351"/>
    </location>
</feature>
<gene>
    <name evidence="2" type="ORF">J8273_1497</name>
</gene>